<dbReference type="RefSeq" id="WP_065673796.1">
    <property type="nucleotide sequence ID" value="NZ_JASORL010000004.1"/>
</dbReference>
<organism evidence="2 3">
    <name type="scientific">Cutibacterium avidum</name>
    <dbReference type="NCBI Taxonomy" id="33010"/>
    <lineage>
        <taxon>Bacteria</taxon>
        <taxon>Bacillati</taxon>
        <taxon>Actinomycetota</taxon>
        <taxon>Actinomycetes</taxon>
        <taxon>Propionibacteriales</taxon>
        <taxon>Propionibacteriaceae</taxon>
        <taxon>Cutibacterium</taxon>
    </lineage>
</organism>
<dbReference type="AlphaFoldDB" id="A0A3E2DC43"/>
<dbReference type="EMBL" id="NOWI01000009">
    <property type="protein sequence ID" value="RFT42977.1"/>
    <property type="molecule type" value="Genomic_DNA"/>
</dbReference>
<protein>
    <submittedName>
        <fullName evidence="2">Uncharacterized protein</fullName>
    </submittedName>
</protein>
<evidence type="ECO:0000313" key="2">
    <source>
        <dbReference type="EMBL" id="RFT42977.1"/>
    </source>
</evidence>
<evidence type="ECO:0000256" key="1">
    <source>
        <dbReference type="SAM" id="MobiDB-lite"/>
    </source>
</evidence>
<comment type="caution">
    <text evidence="2">The sequence shown here is derived from an EMBL/GenBank/DDBJ whole genome shotgun (WGS) entry which is preliminary data.</text>
</comment>
<name>A0A3E2DC43_9ACTN</name>
<evidence type="ECO:0000313" key="3">
    <source>
        <dbReference type="Proteomes" id="UP000259211"/>
    </source>
</evidence>
<proteinExistence type="predicted"/>
<sequence length="104" mass="11937">MLLLALLPTGKDRGRPKKGPADEAMSTARSLSIEQLAAPRDMRIPVSRIDDTLVAAYYFIPPEATVKDESWRRRHGRFRQFQTVSWSLPGNSRHHRARLLDWPT</sequence>
<reference evidence="2 3" key="1">
    <citation type="submission" date="2017-07" db="EMBL/GenBank/DDBJ databases">
        <authorList>
            <person name="Sun Z.S."/>
            <person name="Albrecht U."/>
            <person name="Echele G."/>
            <person name="Lee C.C."/>
        </authorList>
    </citation>
    <scope>NUCLEOTIDE SEQUENCE [LARGE SCALE GENOMIC DNA]</scope>
    <source>
        <strain evidence="2 3">P16-029</strain>
    </source>
</reference>
<gene>
    <name evidence="2" type="ORF">CHT91_10535</name>
</gene>
<accession>A0A3E2DC43</accession>
<dbReference type="Proteomes" id="UP000259211">
    <property type="component" value="Unassembled WGS sequence"/>
</dbReference>
<feature type="region of interest" description="Disordered" evidence="1">
    <location>
        <begin position="1"/>
        <end position="28"/>
    </location>
</feature>